<name>A0A371GGN6_MUCPR</name>
<dbReference type="Proteomes" id="UP000257109">
    <property type="component" value="Unassembled WGS sequence"/>
</dbReference>
<evidence type="ECO:0000313" key="3">
    <source>
        <dbReference type="Proteomes" id="UP000257109"/>
    </source>
</evidence>
<proteinExistence type="predicted"/>
<accession>A0A371GGN6</accession>
<feature type="transmembrane region" description="Helical" evidence="1">
    <location>
        <begin position="6"/>
        <end position="26"/>
    </location>
</feature>
<reference evidence="2" key="1">
    <citation type="submission" date="2018-05" db="EMBL/GenBank/DDBJ databases">
        <title>Draft genome of Mucuna pruriens seed.</title>
        <authorList>
            <person name="Nnadi N.E."/>
            <person name="Vos R."/>
            <person name="Hasami M.H."/>
            <person name="Devisetty U.K."/>
            <person name="Aguiy J.C."/>
        </authorList>
    </citation>
    <scope>NUCLEOTIDE SEQUENCE [LARGE SCALE GENOMIC DNA]</scope>
    <source>
        <strain evidence="2">JCA_2017</strain>
    </source>
</reference>
<keyword evidence="1" id="KW-0812">Transmembrane</keyword>
<keyword evidence="3" id="KW-1185">Reference proteome</keyword>
<gene>
    <name evidence="2" type="ORF">CR513_28527</name>
</gene>
<evidence type="ECO:0000313" key="2">
    <source>
        <dbReference type="EMBL" id="RDX89718.1"/>
    </source>
</evidence>
<dbReference type="AlphaFoldDB" id="A0A371GGN6"/>
<keyword evidence="1" id="KW-1133">Transmembrane helix</keyword>
<protein>
    <submittedName>
        <fullName evidence="2">Uncharacterized protein</fullName>
    </submittedName>
</protein>
<comment type="caution">
    <text evidence="2">The sequence shown here is derived from an EMBL/GenBank/DDBJ whole genome shotgun (WGS) entry which is preliminary data.</text>
</comment>
<organism evidence="2 3">
    <name type="scientific">Mucuna pruriens</name>
    <name type="common">Velvet bean</name>
    <name type="synonym">Dolichos pruriens</name>
    <dbReference type="NCBI Taxonomy" id="157652"/>
    <lineage>
        <taxon>Eukaryota</taxon>
        <taxon>Viridiplantae</taxon>
        <taxon>Streptophyta</taxon>
        <taxon>Embryophyta</taxon>
        <taxon>Tracheophyta</taxon>
        <taxon>Spermatophyta</taxon>
        <taxon>Magnoliopsida</taxon>
        <taxon>eudicotyledons</taxon>
        <taxon>Gunneridae</taxon>
        <taxon>Pentapetalae</taxon>
        <taxon>rosids</taxon>
        <taxon>fabids</taxon>
        <taxon>Fabales</taxon>
        <taxon>Fabaceae</taxon>
        <taxon>Papilionoideae</taxon>
        <taxon>50 kb inversion clade</taxon>
        <taxon>NPAAA clade</taxon>
        <taxon>indigoferoid/millettioid clade</taxon>
        <taxon>Phaseoleae</taxon>
        <taxon>Mucuna</taxon>
    </lineage>
</organism>
<sequence>MQAAYIMILWKLELIIIIINSVKSIFSKLSLHLRFKSEGHRNGLVNIYKDVESFSEYEDIRVKWKMIQIQSSILQYTRTIKRINSSSYWILCFRST</sequence>
<keyword evidence="1" id="KW-0472">Membrane</keyword>
<feature type="non-terminal residue" evidence="2">
    <location>
        <position position="1"/>
    </location>
</feature>
<dbReference type="OrthoDB" id="1620383at2759"/>
<evidence type="ECO:0000256" key="1">
    <source>
        <dbReference type="SAM" id="Phobius"/>
    </source>
</evidence>
<dbReference type="EMBL" id="QJKJ01005598">
    <property type="protein sequence ID" value="RDX89718.1"/>
    <property type="molecule type" value="Genomic_DNA"/>
</dbReference>